<reference evidence="1 2" key="1">
    <citation type="submission" date="2021-04" db="EMBL/GenBank/DDBJ databases">
        <authorList>
            <person name="Bliznina A."/>
        </authorList>
    </citation>
    <scope>NUCLEOTIDE SEQUENCE [LARGE SCALE GENOMIC DNA]</scope>
</reference>
<proteinExistence type="predicted"/>
<gene>
    <name evidence="1" type="ORF">OKIOD_LOCUS12253</name>
</gene>
<keyword evidence="2" id="KW-1185">Reference proteome</keyword>
<evidence type="ECO:0000313" key="1">
    <source>
        <dbReference type="EMBL" id="CAG5107788.1"/>
    </source>
</evidence>
<sequence>MKLTTFFVAVASAQNAEKRLNKISNHLRTLLDLMENNTTASDARVARAVQWVDKLLEQAGQINVTLCETVDADEASDILVFDQDNYCKLTGQVQSALRSYVRKFGCLETYPKKNFENVFAKRTNRVKNIFSRAGDC</sequence>
<evidence type="ECO:0000313" key="2">
    <source>
        <dbReference type="Proteomes" id="UP001158576"/>
    </source>
</evidence>
<organism evidence="1 2">
    <name type="scientific">Oikopleura dioica</name>
    <name type="common">Tunicate</name>
    <dbReference type="NCBI Taxonomy" id="34765"/>
    <lineage>
        <taxon>Eukaryota</taxon>
        <taxon>Metazoa</taxon>
        <taxon>Chordata</taxon>
        <taxon>Tunicata</taxon>
        <taxon>Appendicularia</taxon>
        <taxon>Copelata</taxon>
        <taxon>Oikopleuridae</taxon>
        <taxon>Oikopleura</taxon>
    </lineage>
</organism>
<dbReference type="Proteomes" id="UP001158576">
    <property type="component" value="Chromosome 1"/>
</dbReference>
<accession>A0ABN7T3F5</accession>
<protein>
    <submittedName>
        <fullName evidence="1">Oidioi.mRNA.OKI2018_I69.chr1.g3488.t1.cds</fullName>
    </submittedName>
</protein>
<name>A0ABN7T3F5_OIKDI</name>
<dbReference type="EMBL" id="OU015566">
    <property type="protein sequence ID" value="CAG5107788.1"/>
    <property type="molecule type" value="Genomic_DNA"/>
</dbReference>